<dbReference type="EMBL" id="AGWX01000004">
    <property type="protein sequence ID" value="EKS37333.1"/>
    <property type="molecule type" value="Genomic_DNA"/>
</dbReference>
<dbReference type="HOGENOM" id="CLU_2244224_0_0_5"/>
<evidence type="ECO:0000256" key="1">
    <source>
        <dbReference type="SAM" id="MobiDB-lite"/>
    </source>
</evidence>
<feature type="compositionally biased region" description="Polar residues" evidence="1">
    <location>
        <begin position="1"/>
        <end position="11"/>
    </location>
</feature>
<evidence type="ECO:0000313" key="2">
    <source>
        <dbReference type="EMBL" id="EKS37333.1"/>
    </source>
</evidence>
<dbReference type="PATRIC" id="fig|883078.3.peg.3878"/>
<name>K8PG45_9BRAD</name>
<feature type="compositionally biased region" description="Low complexity" evidence="1">
    <location>
        <begin position="12"/>
        <end position="33"/>
    </location>
</feature>
<sequence>MIVSRIASTTGPSSQARQAGAAANPASAEPVSSGALVPVEPPARMPAVRPAHPDASFVTHLIAMAEQTPQTRTLRRATPADARTVYGRAAALRPNYYGKALSQTA</sequence>
<comment type="caution">
    <text evidence="2">The sequence shown here is derived from an EMBL/GenBank/DDBJ whole genome shotgun (WGS) entry which is preliminary data.</text>
</comment>
<proteinExistence type="predicted"/>
<organism evidence="2 3">
    <name type="scientific">Afipia broomeae ATCC 49717</name>
    <dbReference type="NCBI Taxonomy" id="883078"/>
    <lineage>
        <taxon>Bacteria</taxon>
        <taxon>Pseudomonadati</taxon>
        <taxon>Pseudomonadota</taxon>
        <taxon>Alphaproteobacteria</taxon>
        <taxon>Hyphomicrobiales</taxon>
        <taxon>Nitrobacteraceae</taxon>
        <taxon>Afipia</taxon>
    </lineage>
</organism>
<feature type="region of interest" description="Disordered" evidence="1">
    <location>
        <begin position="1"/>
        <end position="50"/>
    </location>
</feature>
<reference evidence="2 3" key="1">
    <citation type="submission" date="2012-04" db="EMBL/GenBank/DDBJ databases">
        <title>The Genome Sequence of Afipia broomeae ATCC 49717.</title>
        <authorList>
            <consortium name="The Broad Institute Genome Sequencing Platform"/>
            <person name="Earl A."/>
            <person name="Ward D."/>
            <person name="Feldgarden M."/>
            <person name="Gevers D."/>
            <person name="Huys G."/>
            <person name="Walker B."/>
            <person name="Young S.K."/>
            <person name="Zeng Q."/>
            <person name="Gargeya S."/>
            <person name="Fitzgerald M."/>
            <person name="Haas B."/>
            <person name="Abouelleil A."/>
            <person name="Alvarado L."/>
            <person name="Arachchi H.M."/>
            <person name="Berlin A."/>
            <person name="Chapman S.B."/>
            <person name="Goldberg J."/>
            <person name="Griggs A."/>
            <person name="Gujja S."/>
            <person name="Hansen M."/>
            <person name="Howarth C."/>
            <person name="Imamovic A."/>
            <person name="Larimer J."/>
            <person name="McCowen C."/>
            <person name="Montmayeur A."/>
            <person name="Murphy C."/>
            <person name="Neiman D."/>
            <person name="Pearson M."/>
            <person name="Priest M."/>
            <person name="Roberts A."/>
            <person name="Saif S."/>
            <person name="Shea T."/>
            <person name="Sisk P."/>
            <person name="Sykes S."/>
            <person name="Wortman J."/>
            <person name="Nusbaum C."/>
            <person name="Birren B."/>
        </authorList>
    </citation>
    <scope>NUCLEOTIDE SEQUENCE [LARGE SCALE GENOMIC DNA]</scope>
    <source>
        <strain evidence="2 3">ATCC 49717</strain>
    </source>
</reference>
<evidence type="ECO:0000313" key="3">
    <source>
        <dbReference type="Proteomes" id="UP000001096"/>
    </source>
</evidence>
<dbReference type="Proteomes" id="UP000001096">
    <property type="component" value="Unassembled WGS sequence"/>
</dbReference>
<gene>
    <name evidence="2" type="ORF">HMPREF9695_03751</name>
</gene>
<keyword evidence="3" id="KW-1185">Reference proteome</keyword>
<protein>
    <submittedName>
        <fullName evidence="2">Uncharacterized protein</fullName>
    </submittedName>
</protein>
<accession>K8PG45</accession>
<dbReference type="AlphaFoldDB" id="K8PG45"/>